<dbReference type="Pfam" id="PF00005">
    <property type="entry name" value="ABC_tran"/>
    <property type="match status" value="1"/>
</dbReference>
<dbReference type="InterPro" id="IPR027417">
    <property type="entry name" value="P-loop_NTPase"/>
</dbReference>
<dbReference type="RefSeq" id="WP_091077249.1">
    <property type="nucleotide sequence ID" value="NZ_FMHT01000003.1"/>
</dbReference>
<organism evidence="8 9">
    <name type="scientific">Micromonospora nigra</name>
    <dbReference type="NCBI Taxonomy" id="145857"/>
    <lineage>
        <taxon>Bacteria</taxon>
        <taxon>Bacillati</taxon>
        <taxon>Actinomycetota</taxon>
        <taxon>Actinomycetes</taxon>
        <taxon>Micromonosporales</taxon>
        <taxon>Micromonosporaceae</taxon>
        <taxon>Micromonospora</taxon>
    </lineage>
</organism>
<evidence type="ECO:0000256" key="6">
    <source>
        <dbReference type="ARBA" id="ARBA00023251"/>
    </source>
</evidence>
<dbReference type="GO" id="GO:0005524">
    <property type="term" value="F:ATP binding"/>
    <property type="evidence" value="ECO:0007669"/>
    <property type="project" value="UniProtKB-KW"/>
</dbReference>
<reference evidence="8 9" key="1">
    <citation type="submission" date="2016-06" db="EMBL/GenBank/DDBJ databases">
        <authorList>
            <person name="Kjaerup R.B."/>
            <person name="Dalgaard T.S."/>
            <person name="Juul-Madsen H.R."/>
        </authorList>
    </citation>
    <scope>NUCLEOTIDE SEQUENCE [LARGE SCALE GENOMIC DNA]</scope>
    <source>
        <strain evidence="8 9">DSM 43818</strain>
    </source>
</reference>
<dbReference type="PANTHER" id="PTHR42711">
    <property type="entry name" value="ABC TRANSPORTER ATP-BINDING PROTEIN"/>
    <property type="match status" value="1"/>
</dbReference>
<dbReference type="PROSITE" id="PS00211">
    <property type="entry name" value="ABC_TRANSPORTER_1"/>
    <property type="match status" value="1"/>
</dbReference>
<protein>
    <submittedName>
        <fullName evidence="8">ABC-2 type transport system ATP-binding protein</fullName>
    </submittedName>
</protein>
<keyword evidence="9" id="KW-1185">Reference proteome</keyword>
<dbReference type="InterPro" id="IPR050763">
    <property type="entry name" value="ABC_transporter_ATP-binding"/>
</dbReference>
<dbReference type="InterPro" id="IPR003593">
    <property type="entry name" value="AAA+_ATPase"/>
</dbReference>
<gene>
    <name evidence="8" type="ORF">GA0070616_1121</name>
</gene>
<accession>A0A1C6RI36</accession>
<dbReference type="CDD" id="cd03230">
    <property type="entry name" value="ABC_DR_subfamily_A"/>
    <property type="match status" value="1"/>
</dbReference>
<keyword evidence="3" id="KW-0813">Transport</keyword>
<dbReference type="SMART" id="SM00382">
    <property type="entry name" value="AAA"/>
    <property type="match status" value="1"/>
</dbReference>
<dbReference type="AlphaFoldDB" id="A0A1C6RI36"/>
<evidence type="ECO:0000259" key="7">
    <source>
        <dbReference type="PROSITE" id="PS50893"/>
    </source>
</evidence>
<dbReference type="PANTHER" id="PTHR42711:SF5">
    <property type="entry name" value="ABC TRANSPORTER ATP-BINDING PROTEIN NATA"/>
    <property type="match status" value="1"/>
</dbReference>
<dbReference type="GO" id="GO:0016887">
    <property type="term" value="F:ATP hydrolysis activity"/>
    <property type="evidence" value="ECO:0007669"/>
    <property type="project" value="InterPro"/>
</dbReference>
<sequence length="303" mass="33096">MSEPAVHTEALVKTYGRNRGLTGLDLRVEPGEVYGFLGPNGSGKSTTIRLLLDLIRPTSGHVRVLGVDPRRDGVALRRRIGYLAGDFVVNGRQTARELLTYLGNLRGGVPRARIDGLADRLDLDLGRRIRGLSKGNRQKVGVVQAFMHDPELLVLDEPTSGLDPFLQQEFLTLVREARDGGRTVFMSSHVMSEVQQAADRVGIIRDGRLVTVARVEDLRERAVRQVEIHFADPVDGAQFAALPGVSEVSVVGTTLRCRLDGRADALVKAAAAHTVVGLLSAEPDLEQIFFGYYSREEQARVAA</sequence>
<comment type="similarity">
    <text evidence="2">Belongs to the ABC transporter superfamily.</text>
</comment>
<dbReference type="PROSITE" id="PS50893">
    <property type="entry name" value="ABC_TRANSPORTER_2"/>
    <property type="match status" value="1"/>
</dbReference>
<dbReference type="GO" id="GO:0005886">
    <property type="term" value="C:plasma membrane"/>
    <property type="evidence" value="ECO:0007669"/>
    <property type="project" value="UniProtKB-SubCell"/>
</dbReference>
<name>A0A1C6RI36_9ACTN</name>
<evidence type="ECO:0000256" key="5">
    <source>
        <dbReference type="ARBA" id="ARBA00022840"/>
    </source>
</evidence>
<dbReference type="STRING" id="145857.GA0070616_1121"/>
<keyword evidence="6" id="KW-0046">Antibiotic resistance</keyword>
<evidence type="ECO:0000256" key="1">
    <source>
        <dbReference type="ARBA" id="ARBA00004202"/>
    </source>
</evidence>
<dbReference type="GO" id="GO:0046677">
    <property type="term" value="P:response to antibiotic"/>
    <property type="evidence" value="ECO:0007669"/>
    <property type="project" value="UniProtKB-KW"/>
</dbReference>
<dbReference type="EMBL" id="FMHT01000003">
    <property type="protein sequence ID" value="SCL16798.1"/>
    <property type="molecule type" value="Genomic_DNA"/>
</dbReference>
<comment type="subcellular location">
    <subcellularLocation>
        <location evidence="1">Cell membrane</location>
        <topology evidence="1">Peripheral membrane protein</topology>
    </subcellularLocation>
</comment>
<dbReference type="OrthoDB" id="3452254at2"/>
<evidence type="ECO:0000256" key="4">
    <source>
        <dbReference type="ARBA" id="ARBA00022741"/>
    </source>
</evidence>
<keyword evidence="4" id="KW-0547">Nucleotide-binding</keyword>
<evidence type="ECO:0000256" key="2">
    <source>
        <dbReference type="ARBA" id="ARBA00005417"/>
    </source>
</evidence>
<dbReference type="InterPro" id="IPR003439">
    <property type="entry name" value="ABC_transporter-like_ATP-bd"/>
</dbReference>
<evidence type="ECO:0000313" key="9">
    <source>
        <dbReference type="Proteomes" id="UP000199699"/>
    </source>
</evidence>
<evidence type="ECO:0000313" key="8">
    <source>
        <dbReference type="EMBL" id="SCL16798.1"/>
    </source>
</evidence>
<evidence type="ECO:0000256" key="3">
    <source>
        <dbReference type="ARBA" id="ARBA00022448"/>
    </source>
</evidence>
<dbReference type="Gene3D" id="3.40.50.300">
    <property type="entry name" value="P-loop containing nucleotide triphosphate hydrolases"/>
    <property type="match status" value="1"/>
</dbReference>
<dbReference type="InterPro" id="IPR017871">
    <property type="entry name" value="ABC_transporter-like_CS"/>
</dbReference>
<dbReference type="Proteomes" id="UP000199699">
    <property type="component" value="Unassembled WGS sequence"/>
</dbReference>
<keyword evidence="5 8" id="KW-0067">ATP-binding</keyword>
<feature type="domain" description="ABC transporter" evidence="7">
    <location>
        <begin position="6"/>
        <end position="231"/>
    </location>
</feature>
<dbReference type="SUPFAM" id="SSF52540">
    <property type="entry name" value="P-loop containing nucleoside triphosphate hydrolases"/>
    <property type="match status" value="1"/>
</dbReference>
<proteinExistence type="inferred from homology"/>